<comment type="caution">
    <text evidence="5">The sequence shown here is derived from an EMBL/GenBank/DDBJ whole genome shotgun (WGS) entry which is preliminary data.</text>
</comment>
<comment type="similarity">
    <text evidence="1 4">Belongs to the universal ribosomal protein uS11 family.</text>
</comment>
<gene>
    <name evidence="4" type="primary">rpsK</name>
    <name evidence="5" type="ORF">UY61_C0008G0006</name>
</gene>
<organism evidence="5 6">
    <name type="scientific">Candidatus Adlerbacteria bacterium GW2011_GWC1_50_9</name>
    <dbReference type="NCBI Taxonomy" id="1618608"/>
    <lineage>
        <taxon>Bacteria</taxon>
        <taxon>Candidatus Adleribacteriota</taxon>
    </lineage>
</organism>
<comment type="function">
    <text evidence="4">Located on the platform of the 30S subunit, it bridges several disparate RNA helices of the 16S rRNA. Forms part of the Shine-Dalgarno cleft in the 70S ribosome.</text>
</comment>
<dbReference type="Gene3D" id="3.30.420.80">
    <property type="entry name" value="Ribosomal protein S11"/>
    <property type="match status" value="1"/>
</dbReference>
<dbReference type="PANTHER" id="PTHR11759">
    <property type="entry name" value="40S RIBOSOMAL PROTEIN S14/30S RIBOSOMAL PROTEIN S11"/>
    <property type="match status" value="1"/>
</dbReference>
<evidence type="ECO:0000256" key="3">
    <source>
        <dbReference type="ARBA" id="ARBA00023274"/>
    </source>
</evidence>
<dbReference type="EMBL" id="LCQQ01000008">
    <property type="protein sequence ID" value="KKW21354.1"/>
    <property type="molecule type" value="Genomic_DNA"/>
</dbReference>
<evidence type="ECO:0000313" key="6">
    <source>
        <dbReference type="Proteomes" id="UP000034201"/>
    </source>
</evidence>
<dbReference type="SUPFAM" id="SSF53137">
    <property type="entry name" value="Translational machinery components"/>
    <property type="match status" value="1"/>
</dbReference>
<protein>
    <recommendedName>
        <fullName evidence="4">Small ribosomal subunit protein uS11</fullName>
    </recommendedName>
</protein>
<keyword evidence="2 4" id="KW-0689">Ribosomal protein</keyword>
<dbReference type="GO" id="GO:0003735">
    <property type="term" value="F:structural constituent of ribosome"/>
    <property type="evidence" value="ECO:0007669"/>
    <property type="project" value="InterPro"/>
</dbReference>
<dbReference type="GO" id="GO:0005840">
    <property type="term" value="C:ribosome"/>
    <property type="evidence" value="ECO:0007669"/>
    <property type="project" value="UniProtKB-KW"/>
</dbReference>
<accession>A0A0G1ZPI1</accession>
<dbReference type="Proteomes" id="UP000034201">
    <property type="component" value="Unassembled WGS sequence"/>
</dbReference>
<keyword evidence="3 4" id="KW-0687">Ribonucleoprotein</keyword>
<dbReference type="Pfam" id="PF00411">
    <property type="entry name" value="Ribosomal_S11"/>
    <property type="match status" value="1"/>
</dbReference>
<dbReference type="HAMAP" id="MF_01310">
    <property type="entry name" value="Ribosomal_uS11"/>
    <property type="match status" value="1"/>
</dbReference>
<dbReference type="InterPro" id="IPR001971">
    <property type="entry name" value="Ribosomal_uS11"/>
</dbReference>
<keyword evidence="4" id="KW-0694">RNA-binding</keyword>
<dbReference type="GO" id="GO:0019843">
    <property type="term" value="F:rRNA binding"/>
    <property type="evidence" value="ECO:0007669"/>
    <property type="project" value="UniProtKB-UniRule"/>
</dbReference>
<proteinExistence type="inferred from homology"/>
<dbReference type="PIRSF" id="PIRSF002131">
    <property type="entry name" value="Ribosomal_S11"/>
    <property type="match status" value="1"/>
</dbReference>
<dbReference type="AlphaFoldDB" id="A0A0G1ZPI1"/>
<evidence type="ECO:0000256" key="4">
    <source>
        <dbReference type="HAMAP-Rule" id="MF_01310"/>
    </source>
</evidence>
<dbReference type="GO" id="GO:0006412">
    <property type="term" value="P:translation"/>
    <property type="evidence" value="ECO:0007669"/>
    <property type="project" value="UniProtKB-UniRule"/>
</dbReference>
<keyword evidence="4" id="KW-0699">rRNA-binding</keyword>
<evidence type="ECO:0000313" key="5">
    <source>
        <dbReference type="EMBL" id="KKW21354.1"/>
    </source>
</evidence>
<dbReference type="GO" id="GO:1990904">
    <property type="term" value="C:ribonucleoprotein complex"/>
    <property type="evidence" value="ECO:0007669"/>
    <property type="project" value="UniProtKB-KW"/>
</dbReference>
<dbReference type="PATRIC" id="fig|1618608.3.peg.123"/>
<reference evidence="5 6" key="1">
    <citation type="journal article" date="2015" name="Nature">
        <title>rRNA introns, odd ribosomes, and small enigmatic genomes across a large radiation of phyla.</title>
        <authorList>
            <person name="Brown C.T."/>
            <person name="Hug L.A."/>
            <person name="Thomas B.C."/>
            <person name="Sharon I."/>
            <person name="Castelle C.J."/>
            <person name="Singh A."/>
            <person name="Wilkins M.J."/>
            <person name="Williams K.H."/>
            <person name="Banfield J.F."/>
        </authorList>
    </citation>
    <scope>NUCLEOTIDE SEQUENCE [LARGE SCALE GENOMIC DNA]</scope>
</reference>
<dbReference type="InterPro" id="IPR036967">
    <property type="entry name" value="Ribosomal_uS11_sf"/>
</dbReference>
<comment type="subunit">
    <text evidence="4">Part of the 30S ribosomal subunit. Interacts with proteins S7 and S18. Binds to IF-3.</text>
</comment>
<dbReference type="NCBIfam" id="NF003698">
    <property type="entry name" value="PRK05309.1"/>
    <property type="match status" value="1"/>
</dbReference>
<sequence length="144" mass="15289">MGKKRVIKKGSDEISAEGEAKVKEIKIATRIARGVAHVQATYNNTLITISDDKGNTLAASSAGALGFSGAKKATPFAAARVVEALTEKLKKVAFDEVHVFVKGVGSGRDSAVRSLANRGLNVTMIKDITPVPHNGPRQKKPRRV</sequence>
<evidence type="ECO:0000256" key="2">
    <source>
        <dbReference type="ARBA" id="ARBA00022980"/>
    </source>
</evidence>
<name>A0A0G1ZPI1_9BACT</name>
<evidence type="ECO:0000256" key="1">
    <source>
        <dbReference type="ARBA" id="ARBA00006194"/>
    </source>
</evidence>